<dbReference type="SUPFAM" id="SSF159888">
    <property type="entry name" value="YdhG-like"/>
    <property type="match status" value="1"/>
</dbReference>
<protein>
    <submittedName>
        <fullName evidence="3">DUF1801 domain-containing protein</fullName>
    </submittedName>
</protein>
<dbReference type="Proteomes" id="UP001501742">
    <property type="component" value="Unassembled WGS sequence"/>
</dbReference>
<organism evidence="3 4">
    <name type="scientific">Curtobacterium herbarum</name>
    <dbReference type="NCBI Taxonomy" id="150122"/>
    <lineage>
        <taxon>Bacteria</taxon>
        <taxon>Bacillati</taxon>
        <taxon>Actinomycetota</taxon>
        <taxon>Actinomycetes</taxon>
        <taxon>Micrococcales</taxon>
        <taxon>Microbacteriaceae</taxon>
        <taxon>Curtobacterium</taxon>
    </lineage>
</organism>
<feature type="region of interest" description="Disordered" evidence="1">
    <location>
        <begin position="1"/>
        <end position="20"/>
    </location>
</feature>
<evidence type="ECO:0000313" key="4">
    <source>
        <dbReference type="Proteomes" id="UP001501742"/>
    </source>
</evidence>
<dbReference type="EMBL" id="BAAAJX010000016">
    <property type="protein sequence ID" value="GAA1494439.1"/>
    <property type="molecule type" value="Genomic_DNA"/>
</dbReference>
<evidence type="ECO:0000313" key="3">
    <source>
        <dbReference type="EMBL" id="GAA1494439.1"/>
    </source>
</evidence>
<evidence type="ECO:0000259" key="2">
    <source>
        <dbReference type="Pfam" id="PF08818"/>
    </source>
</evidence>
<evidence type="ECO:0000256" key="1">
    <source>
        <dbReference type="SAM" id="MobiDB-lite"/>
    </source>
</evidence>
<dbReference type="InterPro" id="IPR014922">
    <property type="entry name" value="YdhG-like"/>
</dbReference>
<keyword evidence="4" id="KW-1185">Reference proteome</keyword>
<comment type="caution">
    <text evidence="3">The sequence shown here is derived from an EMBL/GenBank/DDBJ whole genome shotgun (WGS) entry which is preliminary data.</text>
</comment>
<dbReference type="Gene3D" id="3.90.1150.200">
    <property type="match status" value="1"/>
</dbReference>
<accession>A0ABP4K7N6</accession>
<feature type="domain" description="YdhG-like" evidence="2">
    <location>
        <begin position="41"/>
        <end position="135"/>
    </location>
</feature>
<reference evidence="4" key="1">
    <citation type="journal article" date="2019" name="Int. J. Syst. Evol. Microbiol.">
        <title>The Global Catalogue of Microorganisms (GCM) 10K type strain sequencing project: providing services to taxonomists for standard genome sequencing and annotation.</title>
        <authorList>
            <consortium name="The Broad Institute Genomics Platform"/>
            <consortium name="The Broad Institute Genome Sequencing Center for Infectious Disease"/>
            <person name="Wu L."/>
            <person name="Ma J."/>
        </authorList>
    </citation>
    <scope>NUCLEOTIDE SEQUENCE [LARGE SCALE GENOMIC DNA]</scope>
    <source>
        <strain evidence="4">JCM 12140</strain>
    </source>
</reference>
<gene>
    <name evidence="3" type="ORF">GCM10009627_27850</name>
</gene>
<proteinExistence type="predicted"/>
<sequence>MGATQHYRVRMAQEDETPVAETTPAQHIDAMIAAHPDWRGALLADARTAILAVDPAIEETWKWRGAPVWELEGILVVGNVFQQAVKLGFMYGASLADPDGLFNDELGGNQRRAIKYSAGGTFDAPALQALVRRAIDHNHARRAASRRR</sequence>
<dbReference type="Pfam" id="PF08818">
    <property type="entry name" value="DUF1801"/>
    <property type="match status" value="1"/>
</dbReference>
<name>A0ABP4K7N6_9MICO</name>